<dbReference type="Proteomes" id="UP000243525">
    <property type="component" value="Unassembled WGS sequence"/>
</dbReference>
<sequence>MKRINRNTNKNKRKETEAYGKRTTEMRNLTTRTVEQQTDVLTRSPRGRCNLYELKKIEYE</sequence>
<proteinExistence type="predicted"/>
<evidence type="ECO:0000313" key="2">
    <source>
        <dbReference type="EMBL" id="PTN07345.1"/>
    </source>
</evidence>
<accession>A0A2T5BYP5</accession>
<name>A0A2T5BYP5_9BACT</name>
<feature type="compositionally biased region" description="Basic residues" evidence="1">
    <location>
        <begin position="1"/>
        <end position="13"/>
    </location>
</feature>
<reference evidence="2 3" key="1">
    <citation type="submission" date="2018-04" db="EMBL/GenBank/DDBJ databases">
        <title>Genomic Encyclopedia of Archaeal and Bacterial Type Strains, Phase II (KMG-II): from individual species to whole genera.</title>
        <authorList>
            <person name="Goeker M."/>
        </authorList>
    </citation>
    <scope>NUCLEOTIDE SEQUENCE [LARGE SCALE GENOMIC DNA]</scope>
    <source>
        <strain evidence="2 3">DSM 28823</strain>
    </source>
</reference>
<comment type="caution">
    <text evidence="2">The sequence shown here is derived from an EMBL/GenBank/DDBJ whole genome shotgun (WGS) entry which is preliminary data.</text>
</comment>
<evidence type="ECO:0000313" key="3">
    <source>
        <dbReference type="Proteomes" id="UP000243525"/>
    </source>
</evidence>
<dbReference type="EMBL" id="QAAD01000019">
    <property type="protein sequence ID" value="PTN07345.1"/>
    <property type="molecule type" value="Genomic_DNA"/>
</dbReference>
<feature type="region of interest" description="Disordered" evidence="1">
    <location>
        <begin position="1"/>
        <end position="22"/>
    </location>
</feature>
<organism evidence="2 3">
    <name type="scientific">Mangrovibacterium marinum</name>
    <dbReference type="NCBI Taxonomy" id="1639118"/>
    <lineage>
        <taxon>Bacteria</taxon>
        <taxon>Pseudomonadati</taxon>
        <taxon>Bacteroidota</taxon>
        <taxon>Bacteroidia</taxon>
        <taxon>Marinilabiliales</taxon>
        <taxon>Prolixibacteraceae</taxon>
        <taxon>Mangrovibacterium</taxon>
    </lineage>
</organism>
<evidence type="ECO:0000256" key="1">
    <source>
        <dbReference type="SAM" id="MobiDB-lite"/>
    </source>
</evidence>
<protein>
    <submittedName>
        <fullName evidence="2">Uncharacterized protein</fullName>
    </submittedName>
</protein>
<gene>
    <name evidence="2" type="ORF">C8N47_11959</name>
</gene>
<dbReference type="AlphaFoldDB" id="A0A2T5BYP5"/>
<keyword evidence="3" id="KW-1185">Reference proteome</keyword>